<dbReference type="OrthoDB" id="291737at2759"/>
<feature type="signal peptide" evidence="10">
    <location>
        <begin position="1"/>
        <end position="32"/>
    </location>
</feature>
<evidence type="ECO:0000259" key="11">
    <source>
        <dbReference type="PROSITE" id="PS50011"/>
    </source>
</evidence>
<dbReference type="InterPro" id="IPR001611">
    <property type="entry name" value="Leu-rich_rpt"/>
</dbReference>
<feature type="domain" description="Protein kinase" evidence="11">
    <location>
        <begin position="337"/>
        <end position="671"/>
    </location>
</feature>
<gene>
    <name evidence="12" type="ORF">FRX31_033146</name>
</gene>
<dbReference type="Pfam" id="PF07714">
    <property type="entry name" value="PK_Tyr_Ser-Thr"/>
    <property type="match status" value="1"/>
</dbReference>
<reference evidence="12 13" key="1">
    <citation type="submission" date="2020-06" db="EMBL/GenBank/DDBJ databases">
        <title>Transcriptomic and genomic resources for Thalictrum thalictroides and T. hernandezii: Facilitating candidate gene discovery in an emerging model plant lineage.</title>
        <authorList>
            <person name="Arias T."/>
            <person name="Riano-Pachon D.M."/>
            <person name="Di Stilio V.S."/>
        </authorList>
    </citation>
    <scope>NUCLEOTIDE SEQUENCE [LARGE SCALE GENOMIC DNA]</scope>
    <source>
        <strain evidence="13">cv. WT478/WT964</strain>
        <tissue evidence="12">Leaves</tissue>
    </source>
</reference>
<dbReference type="InterPro" id="IPR013210">
    <property type="entry name" value="LRR_N_plant-typ"/>
</dbReference>
<keyword evidence="2 9" id="KW-0812">Transmembrane</keyword>
<dbReference type="InterPro" id="IPR055414">
    <property type="entry name" value="LRR_R13L4/SHOC2-like"/>
</dbReference>
<comment type="subcellular location">
    <subcellularLocation>
        <location evidence="7">Endomembrane system</location>
        <topology evidence="7">Single-pass type I membrane protein</topology>
    </subcellularLocation>
</comment>
<evidence type="ECO:0000256" key="2">
    <source>
        <dbReference type="ARBA" id="ARBA00022692"/>
    </source>
</evidence>
<keyword evidence="1" id="KW-0433">Leucine-rich repeat</keyword>
<comment type="caution">
    <text evidence="12">The sequence shown here is derived from an EMBL/GenBank/DDBJ whole genome shotgun (WGS) entry which is preliminary data.</text>
</comment>
<dbReference type="GO" id="GO:0012505">
    <property type="term" value="C:endomembrane system"/>
    <property type="evidence" value="ECO:0007669"/>
    <property type="project" value="UniProtKB-SubCell"/>
</dbReference>
<dbReference type="InterPro" id="IPR000719">
    <property type="entry name" value="Prot_kinase_dom"/>
</dbReference>
<dbReference type="InterPro" id="IPR011009">
    <property type="entry name" value="Kinase-like_dom_sf"/>
</dbReference>
<dbReference type="Gene3D" id="3.30.200.20">
    <property type="entry name" value="Phosphorylase Kinase, domain 1"/>
    <property type="match status" value="1"/>
</dbReference>
<sequence>MGSPWNPFGFQLHKMFCFVVLISFFKLRECWCINLEGLALLDFRANVGTDPYSIFTNWNPNDCDPCKWSGVHCDDGKVHILDLSGLSLEGTLAPELGKLSHLKSLILYKNHFTGVIPKEFGDLISLEILDLSSNNLSGNIPAEIGQMLSLKRLILCNNKFHGSIPLEVGKLTMLSEIQFDRNLTFAADSGVHCLHRKFGHCIWQKGLKQLKEISFVTQIKRKFQRYVHASPWSFRKSSSNVCGGHYCENLAGSAETRPHLANIVRRQLLEEFSNLPAIPTTGIYPVDPDTPIPSIRSSGSFPAKINANATRLDPPASQSTSAQPPSKPTDSPKTSWITILVYVGSGLSGVFLLSVIAFILCTRRNKGATSIRPWKTGISGQLQKAFVTGVPKLNRSELESACEDFSNIITTLEHCTVYKGTLSSGVEIAVASTSIKAFKDWSSRSEMAYRKKIDSLSRVNHKNFVNLLGYCEEDEPLFSRMMVFEYAPSGSLFEHLHVQEVEHLDWNARTRVIMGVAYCLQYMHELNPPIAVPTLQSNSVMLTDDYAAKIADMYFWADVTAKSSKISGELVHSELPMNVDSETNVYSFGLLLLEIISGKLPSSEKHGSLLTWASEYWNDEKNIRYITDPTLKSFKNTELDILCDVIKQCIHEDPRQRPTMREIITTLREVIAISPEAATPRLSPLWWAELEILSVEAT</sequence>
<dbReference type="PROSITE" id="PS51450">
    <property type="entry name" value="LRR"/>
    <property type="match status" value="1"/>
</dbReference>
<dbReference type="InterPro" id="IPR001245">
    <property type="entry name" value="Ser-Thr/Tyr_kinase_cat_dom"/>
</dbReference>
<feature type="compositionally biased region" description="Low complexity" evidence="8">
    <location>
        <begin position="314"/>
        <end position="332"/>
    </location>
</feature>
<keyword evidence="3 10" id="KW-0732">Signal</keyword>
<evidence type="ECO:0000256" key="1">
    <source>
        <dbReference type="ARBA" id="ARBA00022614"/>
    </source>
</evidence>
<evidence type="ECO:0000256" key="10">
    <source>
        <dbReference type="SAM" id="SignalP"/>
    </source>
</evidence>
<dbReference type="FunFam" id="3.80.10.10:FF:000627">
    <property type="entry name" value="Probable leucine-rich repeat receptor-like protein kinase At2g33170"/>
    <property type="match status" value="1"/>
</dbReference>
<keyword evidence="13" id="KW-1185">Reference proteome</keyword>
<dbReference type="SUPFAM" id="SSF56112">
    <property type="entry name" value="Protein kinase-like (PK-like)"/>
    <property type="match status" value="1"/>
</dbReference>
<evidence type="ECO:0000313" key="13">
    <source>
        <dbReference type="Proteomes" id="UP000554482"/>
    </source>
</evidence>
<dbReference type="Gene3D" id="3.80.10.10">
    <property type="entry name" value="Ribonuclease Inhibitor"/>
    <property type="match status" value="1"/>
</dbReference>
<feature type="chain" id="PRO_5029553473" evidence="10">
    <location>
        <begin position="33"/>
        <end position="698"/>
    </location>
</feature>
<evidence type="ECO:0000256" key="6">
    <source>
        <dbReference type="ARBA" id="ARBA00023136"/>
    </source>
</evidence>
<dbReference type="Pfam" id="PF08263">
    <property type="entry name" value="LRRNT_2"/>
    <property type="match status" value="1"/>
</dbReference>
<dbReference type="InterPro" id="IPR032675">
    <property type="entry name" value="LRR_dom_sf"/>
</dbReference>
<evidence type="ECO:0000256" key="8">
    <source>
        <dbReference type="SAM" id="MobiDB-lite"/>
    </source>
</evidence>
<dbReference type="PROSITE" id="PS50011">
    <property type="entry name" value="PROTEIN_KINASE_DOM"/>
    <property type="match status" value="1"/>
</dbReference>
<dbReference type="SUPFAM" id="SSF52058">
    <property type="entry name" value="L domain-like"/>
    <property type="match status" value="1"/>
</dbReference>
<evidence type="ECO:0000256" key="5">
    <source>
        <dbReference type="ARBA" id="ARBA00022989"/>
    </source>
</evidence>
<dbReference type="Proteomes" id="UP000554482">
    <property type="component" value="Unassembled WGS sequence"/>
</dbReference>
<keyword evidence="5 9" id="KW-1133">Transmembrane helix</keyword>
<dbReference type="AlphaFoldDB" id="A0A7J6UYS2"/>
<dbReference type="PANTHER" id="PTHR46084:SF1">
    <property type="entry name" value="PROTEIN MALE DISCOVERER 2"/>
    <property type="match status" value="1"/>
</dbReference>
<dbReference type="Gene3D" id="1.10.510.10">
    <property type="entry name" value="Transferase(Phosphotransferase) domain 1"/>
    <property type="match status" value="1"/>
</dbReference>
<evidence type="ECO:0000256" key="7">
    <source>
        <dbReference type="ARBA" id="ARBA00046288"/>
    </source>
</evidence>
<dbReference type="FunFam" id="3.30.200.20:FF:000489">
    <property type="entry name" value="Inactive receptor-like serine/threonine-protein kinase"/>
    <property type="match status" value="1"/>
</dbReference>
<name>A0A7J6UYS2_THATH</name>
<dbReference type="GO" id="GO:0005524">
    <property type="term" value="F:ATP binding"/>
    <property type="evidence" value="ECO:0007669"/>
    <property type="project" value="InterPro"/>
</dbReference>
<dbReference type="EMBL" id="JABWDY010041622">
    <property type="protein sequence ID" value="KAF5177265.1"/>
    <property type="molecule type" value="Genomic_DNA"/>
</dbReference>
<evidence type="ECO:0000256" key="4">
    <source>
        <dbReference type="ARBA" id="ARBA00022737"/>
    </source>
</evidence>
<evidence type="ECO:0000313" key="12">
    <source>
        <dbReference type="EMBL" id="KAF5177265.1"/>
    </source>
</evidence>
<dbReference type="Pfam" id="PF23598">
    <property type="entry name" value="LRR_14"/>
    <property type="match status" value="1"/>
</dbReference>
<evidence type="ECO:0000256" key="9">
    <source>
        <dbReference type="SAM" id="Phobius"/>
    </source>
</evidence>
<dbReference type="GO" id="GO:0004674">
    <property type="term" value="F:protein serine/threonine kinase activity"/>
    <property type="evidence" value="ECO:0007669"/>
    <property type="project" value="UniProtKB-EC"/>
</dbReference>
<proteinExistence type="predicted"/>
<accession>A0A7J6UYS2</accession>
<keyword evidence="6 9" id="KW-0472">Membrane</keyword>
<evidence type="ECO:0000256" key="3">
    <source>
        <dbReference type="ARBA" id="ARBA00022729"/>
    </source>
</evidence>
<keyword evidence="4" id="KW-0677">Repeat</keyword>
<feature type="region of interest" description="Disordered" evidence="8">
    <location>
        <begin position="306"/>
        <end position="332"/>
    </location>
</feature>
<feature type="transmembrane region" description="Helical" evidence="9">
    <location>
        <begin position="336"/>
        <end position="362"/>
    </location>
</feature>
<dbReference type="PANTHER" id="PTHR46084">
    <property type="entry name" value="PROTEIN MALE DISCOVERER 2"/>
    <property type="match status" value="1"/>
</dbReference>
<protein>
    <submittedName>
        <fullName evidence="12">Male discoverer</fullName>
    </submittedName>
</protein>
<organism evidence="12 13">
    <name type="scientific">Thalictrum thalictroides</name>
    <name type="common">Rue-anemone</name>
    <name type="synonym">Anemone thalictroides</name>
    <dbReference type="NCBI Taxonomy" id="46969"/>
    <lineage>
        <taxon>Eukaryota</taxon>
        <taxon>Viridiplantae</taxon>
        <taxon>Streptophyta</taxon>
        <taxon>Embryophyta</taxon>
        <taxon>Tracheophyta</taxon>
        <taxon>Spermatophyta</taxon>
        <taxon>Magnoliopsida</taxon>
        <taxon>Ranunculales</taxon>
        <taxon>Ranunculaceae</taxon>
        <taxon>Thalictroideae</taxon>
        <taxon>Thalictrum</taxon>
    </lineage>
</organism>